<evidence type="ECO:0000259" key="2">
    <source>
        <dbReference type="PROSITE" id="PS51819"/>
    </source>
</evidence>
<feature type="non-terminal residue" evidence="3">
    <location>
        <position position="151"/>
    </location>
</feature>
<dbReference type="AlphaFoldDB" id="A0A2S4PID6"/>
<dbReference type="Gene3D" id="3.10.180.10">
    <property type="entry name" value="2,3-Dihydroxybiphenyl 1,2-Dioxygenase, domain 1"/>
    <property type="match status" value="1"/>
</dbReference>
<keyword evidence="4" id="KW-1185">Reference proteome</keyword>
<feature type="domain" description="VOC" evidence="2">
    <location>
        <begin position="10"/>
        <end position="130"/>
    </location>
</feature>
<dbReference type="STRING" id="225359.A0A2S4PID6"/>
<comment type="caution">
    <text evidence="3">The sequence shown here is derived from an EMBL/GenBank/DDBJ whole genome shotgun (WGS) entry which is preliminary data.</text>
</comment>
<dbReference type="GO" id="GO:0046872">
    <property type="term" value="F:metal ion binding"/>
    <property type="evidence" value="ECO:0007669"/>
    <property type="project" value="UniProtKB-KW"/>
</dbReference>
<dbReference type="GO" id="GO:0004462">
    <property type="term" value="F:lactoylglutathione lyase activity"/>
    <property type="evidence" value="ECO:0007669"/>
    <property type="project" value="InterPro"/>
</dbReference>
<protein>
    <recommendedName>
        <fullName evidence="2">VOC domain-containing protein</fullName>
    </recommendedName>
</protein>
<dbReference type="EMBL" id="PEDP01007581">
    <property type="protein sequence ID" value="POS81806.1"/>
    <property type="molecule type" value="Genomic_DNA"/>
</dbReference>
<dbReference type="InterPro" id="IPR029068">
    <property type="entry name" value="Glyas_Bleomycin-R_OHBP_Dase"/>
</dbReference>
<gene>
    <name evidence="3" type="ORF">EPUL_005914</name>
</gene>
<dbReference type="OrthoDB" id="5371818at2759"/>
<evidence type="ECO:0000313" key="4">
    <source>
        <dbReference type="Proteomes" id="UP000237438"/>
    </source>
</evidence>
<dbReference type="Pfam" id="PF00903">
    <property type="entry name" value="Glyoxalase"/>
    <property type="match status" value="1"/>
</dbReference>
<reference evidence="3 4" key="1">
    <citation type="submission" date="2017-10" db="EMBL/GenBank/DDBJ databases">
        <title>Development of genomic resources for the powdery mildew, Erysiphe pulchra.</title>
        <authorList>
            <person name="Wadl P.A."/>
            <person name="Mack B.M."/>
            <person name="Moore G."/>
            <person name="Beltz S.B."/>
        </authorList>
    </citation>
    <scope>NUCLEOTIDE SEQUENCE [LARGE SCALE GENOMIC DNA]</scope>
    <source>
        <strain evidence="3">Cflorida</strain>
    </source>
</reference>
<name>A0A2S4PID6_9PEZI</name>
<dbReference type="InterPro" id="IPR004360">
    <property type="entry name" value="Glyas_Fos-R_dOase_dom"/>
</dbReference>
<proteinExistence type="predicted"/>
<organism evidence="3 4">
    <name type="scientific">Erysiphe pulchra</name>
    <dbReference type="NCBI Taxonomy" id="225359"/>
    <lineage>
        <taxon>Eukaryota</taxon>
        <taxon>Fungi</taxon>
        <taxon>Dikarya</taxon>
        <taxon>Ascomycota</taxon>
        <taxon>Pezizomycotina</taxon>
        <taxon>Leotiomycetes</taxon>
        <taxon>Erysiphales</taxon>
        <taxon>Erysiphaceae</taxon>
        <taxon>Erysiphe</taxon>
    </lineage>
</organism>
<dbReference type="InterPro" id="IPR018146">
    <property type="entry name" value="Glyoxalase_1_CS"/>
</dbReference>
<evidence type="ECO:0000313" key="3">
    <source>
        <dbReference type="EMBL" id="POS81806.1"/>
    </source>
</evidence>
<dbReference type="Proteomes" id="UP000237438">
    <property type="component" value="Unassembled WGS sequence"/>
</dbReference>
<accession>A0A2S4PID6</accession>
<dbReference type="PROSITE" id="PS00934">
    <property type="entry name" value="GLYOXALASE_I_1"/>
    <property type="match status" value="1"/>
</dbReference>
<dbReference type="PROSITE" id="PS51819">
    <property type="entry name" value="VOC"/>
    <property type="match status" value="1"/>
</dbReference>
<dbReference type="InterPro" id="IPR037523">
    <property type="entry name" value="VOC_core"/>
</dbReference>
<evidence type="ECO:0000256" key="1">
    <source>
        <dbReference type="ARBA" id="ARBA00022723"/>
    </source>
</evidence>
<dbReference type="SUPFAM" id="SSF54593">
    <property type="entry name" value="Glyoxalase/Bleomycin resistance protein/Dihydroxybiphenyl dioxygenase"/>
    <property type="match status" value="1"/>
</dbReference>
<sequence>MPPPVFSVKALDHVVLTVRSIPATVAFYTNRLGMKHETFVSGVGEERHALKFGAQKINLHLSGAEFEPKAAKVQPGSADLCFITEHRIDDVLSGWKEAGIEVSGLRGELAHLADSIDAGAGGIESGGAYRCCGEAALCLLSRSGRQSDRVS</sequence>
<keyword evidence="1" id="KW-0479">Metal-binding</keyword>